<name>A0A2H3BJ04_9AGAR</name>
<dbReference type="Proteomes" id="UP000218334">
    <property type="component" value="Unassembled WGS sequence"/>
</dbReference>
<evidence type="ECO:0000313" key="2">
    <source>
        <dbReference type="Proteomes" id="UP000218334"/>
    </source>
</evidence>
<accession>A0A2H3BJ04</accession>
<sequence length="89" mass="10326">PAIHISINEELKKNFIAGYHKDRQLKTPYHEASKAEDSRSAGKRFYKDENELLFFINADFQPRLCVPKNLQQIILTESHESPLETTHMG</sequence>
<dbReference type="AlphaFoldDB" id="A0A2H3BJ04"/>
<feature type="non-terminal residue" evidence="1">
    <location>
        <position position="89"/>
    </location>
</feature>
<gene>
    <name evidence="1" type="ORF">ARMSODRAFT_847363</name>
</gene>
<evidence type="ECO:0000313" key="1">
    <source>
        <dbReference type="EMBL" id="PBK70881.1"/>
    </source>
</evidence>
<dbReference type="STRING" id="1076256.A0A2H3BJ04"/>
<keyword evidence="2" id="KW-1185">Reference proteome</keyword>
<feature type="non-terminal residue" evidence="1">
    <location>
        <position position="1"/>
    </location>
</feature>
<protein>
    <submittedName>
        <fullName evidence="1">Uncharacterized protein</fullName>
    </submittedName>
</protein>
<organism evidence="1 2">
    <name type="scientific">Armillaria solidipes</name>
    <dbReference type="NCBI Taxonomy" id="1076256"/>
    <lineage>
        <taxon>Eukaryota</taxon>
        <taxon>Fungi</taxon>
        <taxon>Dikarya</taxon>
        <taxon>Basidiomycota</taxon>
        <taxon>Agaricomycotina</taxon>
        <taxon>Agaricomycetes</taxon>
        <taxon>Agaricomycetidae</taxon>
        <taxon>Agaricales</taxon>
        <taxon>Marasmiineae</taxon>
        <taxon>Physalacriaceae</taxon>
        <taxon>Armillaria</taxon>
    </lineage>
</organism>
<reference evidence="2" key="1">
    <citation type="journal article" date="2017" name="Nat. Ecol. Evol.">
        <title>Genome expansion and lineage-specific genetic innovations in the forest pathogenic fungi Armillaria.</title>
        <authorList>
            <person name="Sipos G."/>
            <person name="Prasanna A.N."/>
            <person name="Walter M.C."/>
            <person name="O'Connor E."/>
            <person name="Balint B."/>
            <person name="Krizsan K."/>
            <person name="Kiss B."/>
            <person name="Hess J."/>
            <person name="Varga T."/>
            <person name="Slot J."/>
            <person name="Riley R."/>
            <person name="Boka B."/>
            <person name="Rigling D."/>
            <person name="Barry K."/>
            <person name="Lee J."/>
            <person name="Mihaltcheva S."/>
            <person name="LaButti K."/>
            <person name="Lipzen A."/>
            <person name="Waldron R."/>
            <person name="Moloney N.M."/>
            <person name="Sperisen C."/>
            <person name="Kredics L."/>
            <person name="Vagvoelgyi C."/>
            <person name="Patrignani A."/>
            <person name="Fitzpatrick D."/>
            <person name="Nagy I."/>
            <person name="Doyle S."/>
            <person name="Anderson J.B."/>
            <person name="Grigoriev I.V."/>
            <person name="Gueldener U."/>
            <person name="Muensterkoetter M."/>
            <person name="Nagy L.G."/>
        </authorList>
    </citation>
    <scope>NUCLEOTIDE SEQUENCE [LARGE SCALE GENOMIC DNA]</scope>
    <source>
        <strain evidence="2">28-4</strain>
    </source>
</reference>
<proteinExistence type="predicted"/>
<dbReference type="EMBL" id="KZ293425">
    <property type="protein sequence ID" value="PBK70881.1"/>
    <property type="molecule type" value="Genomic_DNA"/>
</dbReference>